<keyword evidence="2" id="KW-1185">Reference proteome</keyword>
<proteinExistence type="predicted"/>
<evidence type="ECO:0000313" key="2">
    <source>
        <dbReference type="Proteomes" id="UP000551616"/>
    </source>
</evidence>
<protein>
    <submittedName>
        <fullName evidence="1">Uncharacterized protein</fullName>
    </submittedName>
</protein>
<reference evidence="1 2" key="1">
    <citation type="submission" date="2020-05" db="EMBL/GenBank/DDBJ databases">
        <title>Bremerella alba sp. nov., a novel planctomycete isolated from the surface of the macroalga Fucus spiralis.</title>
        <authorList>
            <person name="Godinho O."/>
            <person name="Botelho R."/>
            <person name="Albuquerque L."/>
            <person name="Wiegand S."/>
            <person name="Da Costa M.S."/>
            <person name="Lobo-Da-Cunha A."/>
            <person name="Jogler C."/>
            <person name="Lage O.M."/>
        </authorList>
    </citation>
    <scope>NUCLEOTIDE SEQUENCE [LARGE SCALE GENOMIC DNA]</scope>
    <source>
        <strain evidence="1 2">FF15</strain>
    </source>
</reference>
<accession>A0A7V9A6C3</accession>
<gene>
    <name evidence="1" type="ORF">HOV93_12630</name>
</gene>
<dbReference type="Proteomes" id="UP000551616">
    <property type="component" value="Unassembled WGS sequence"/>
</dbReference>
<dbReference type="AlphaFoldDB" id="A0A7V9A6C3"/>
<dbReference type="EMBL" id="JABRWO010000003">
    <property type="protein sequence ID" value="MBA2114107.1"/>
    <property type="molecule type" value="Genomic_DNA"/>
</dbReference>
<sequence>MKVDFTDQNQTRMRFVAFRREKAYHPNPIKKAACDFSQAA</sequence>
<evidence type="ECO:0000313" key="1">
    <source>
        <dbReference type="EMBL" id="MBA2114107.1"/>
    </source>
</evidence>
<comment type="caution">
    <text evidence="1">The sequence shown here is derived from an EMBL/GenBank/DDBJ whole genome shotgun (WGS) entry which is preliminary data.</text>
</comment>
<organism evidence="1 2">
    <name type="scientific">Bremerella alba</name>
    <dbReference type="NCBI Taxonomy" id="980252"/>
    <lineage>
        <taxon>Bacteria</taxon>
        <taxon>Pseudomonadati</taxon>
        <taxon>Planctomycetota</taxon>
        <taxon>Planctomycetia</taxon>
        <taxon>Pirellulales</taxon>
        <taxon>Pirellulaceae</taxon>
        <taxon>Bremerella</taxon>
    </lineage>
</organism>
<name>A0A7V9A6C3_9BACT</name>